<feature type="transmembrane region" description="Helical" evidence="15">
    <location>
        <begin position="42"/>
        <end position="61"/>
    </location>
</feature>
<dbReference type="InterPro" id="IPR017232">
    <property type="entry name" value="NtrY"/>
</dbReference>
<evidence type="ECO:0000256" key="3">
    <source>
        <dbReference type="ARBA" id="ARBA00012438"/>
    </source>
</evidence>
<reference evidence="20" key="2">
    <citation type="submission" date="2016-04" db="EMBL/GenBank/DDBJ databases">
        <title>First Complete Genome Sequence of a Subdivision 6 Acidobacterium.</title>
        <authorList>
            <person name="Huang S."/>
            <person name="Vieira S."/>
            <person name="Bunk B."/>
            <person name="Riedel T."/>
            <person name="Sproeer C."/>
            <person name="Overmann J."/>
        </authorList>
    </citation>
    <scope>NUCLEOTIDE SEQUENCE [LARGE SCALE GENOMIC DNA]</scope>
    <source>
        <strain evidence="20">DSM 100886 HEG_-6_39</strain>
    </source>
</reference>
<dbReference type="PRINTS" id="PR00344">
    <property type="entry name" value="BCTRLSENSOR"/>
</dbReference>
<dbReference type="CDD" id="cd00130">
    <property type="entry name" value="PAS"/>
    <property type="match status" value="1"/>
</dbReference>
<dbReference type="InterPro" id="IPR013767">
    <property type="entry name" value="PAS_fold"/>
</dbReference>
<dbReference type="AlphaFoldDB" id="A0A143PT17"/>
<dbReference type="STRING" id="1855912.LuPra_04233"/>
<keyword evidence="6 19" id="KW-0808">Transferase</keyword>
<evidence type="ECO:0000259" key="16">
    <source>
        <dbReference type="PROSITE" id="PS50109"/>
    </source>
</evidence>
<dbReference type="GO" id="GO:0007234">
    <property type="term" value="P:osmosensory signaling via phosphorelay pathway"/>
    <property type="evidence" value="ECO:0007669"/>
    <property type="project" value="TreeGrafter"/>
</dbReference>
<keyword evidence="14" id="KW-0175">Coiled coil</keyword>
<dbReference type="GO" id="GO:0030295">
    <property type="term" value="F:protein kinase activator activity"/>
    <property type="evidence" value="ECO:0007669"/>
    <property type="project" value="TreeGrafter"/>
</dbReference>
<dbReference type="Proteomes" id="UP000076079">
    <property type="component" value="Chromosome"/>
</dbReference>
<dbReference type="GO" id="GO:0005886">
    <property type="term" value="C:plasma membrane"/>
    <property type="evidence" value="ECO:0007669"/>
    <property type="project" value="UniProtKB-SubCell"/>
</dbReference>
<dbReference type="Pfam" id="PF19312">
    <property type="entry name" value="NtrY_N"/>
    <property type="match status" value="1"/>
</dbReference>
<keyword evidence="20" id="KW-1185">Reference proteome</keyword>
<evidence type="ECO:0000256" key="2">
    <source>
        <dbReference type="ARBA" id="ARBA00004651"/>
    </source>
</evidence>
<gene>
    <name evidence="19" type="primary">ntrY</name>
    <name evidence="19" type="ORF">LuPra_04233</name>
</gene>
<dbReference type="InterPro" id="IPR036890">
    <property type="entry name" value="HATPase_C_sf"/>
</dbReference>
<keyword evidence="12" id="KW-0902">Two-component regulatory system</keyword>
<dbReference type="InterPro" id="IPR003661">
    <property type="entry name" value="HisK_dim/P_dom"/>
</dbReference>
<keyword evidence="9 19" id="KW-0418">Kinase</keyword>
<evidence type="ECO:0000256" key="5">
    <source>
        <dbReference type="ARBA" id="ARBA00022553"/>
    </source>
</evidence>
<dbReference type="SMART" id="SM00304">
    <property type="entry name" value="HAMP"/>
    <property type="match status" value="1"/>
</dbReference>
<dbReference type="CDD" id="cd00082">
    <property type="entry name" value="HisKA"/>
    <property type="match status" value="1"/>
</dbReference>
<dbReference type="Gene3D" id="1.10.287.130">
    <property type="match status" value="1"/>
</dbReference>
<dbReference type="PROSITE" id="PS50112">
    <property type="entry name" value="PAS"/>
    <property type="match status" value="1"/>
</dbReference>
<dbReference type="RefSeq" id="WP_110172579.1">
    <property type="nucleotide sequence ID" value="NZ_CP015136.1"/>
</dbReference>
<feature type="transmembrane region" description="Helical" evidence="15">
    <location>
        <begin position="118"/>
        <end position="139"/>
    </location>
</feature>
<dbReference type="InterPro" id="IPR003660">
    <property type="entry name" value="HAMP_dom"/>
</dbReference>
<feature type="domain" description="HAMP" evidence="18">
    <location>
        <begin position="358"/>
        <end position="410"/>
    </location>
</feature>
<dbReference type="Pfam" id="PF00672">
    <property type="entry name" value="HAMP"/>
    <property type="match status" value="1"/>
</dbReference>
<dbReference type="InterPro" id="IPR003594">
    <property type="entry name" value="HATPase_dom"/>
</dbReference>
<dbReference type="PROSITE" id="PS50109">
    <property type="entry name" value="HIS_KIN"/>
    <property type="match status" value="1"/>
</dbReference>
<name>A0A143PT17_LUTPR</name>
<evidence type="ECO:0000256" key="6">
    <source>
        <dbReference type="ARBA" id="ARBA00022679"/>
    </source>
</evidence>
<dbReference type="PANTHER" id="PTHR42878">
    <property type="entry name" value="TWO-COMPONENT HISTIDINE KINASE"/>
    <property type="match status" value="1"/>
</dbReference>
<dbReference type="GO" id="GO:0000155">
    <property type="term" value="F:phosphorelay sensor kinase activity"/>
    <property type="evidence" value="ECO:0007669"/>
    <property type="project" value="InterPro"/>
</dbReference>
<dbReference type="SUPFAM" id="SSF47384">
    <property type="entry name" value="Homodimeric domain of signal transducing histidine kinase"/>
    <property type="match status" value="1"/>
</dbReference>
<feature type="coiled-coil region" evidence="14">
    <location>
        <begin position="395"/>
        <end position="422"/>
    </location>
</feature>
<protein>
    <recommendedName>
        <fullName evidence="3">histidine kinase</fullName>
        <ecNumber evidence="3">2.7.13.3</ecNumber>
    </recommendedName>
</protein>
<dbReference type="SUPFAM" id="SSF55874">
    <property type="entry name" value="ATPase domain of HSP90 chaperone/DNA topoisomerase II/histidine kinase"/>
    <property type="match status" value="1"/>
</dbReference>
<accession>A0A143PT17</accession>
<dbReference type="InterPro" id="IPR004358">
    <property type="entry name" value="Sig_transdc_His_kin-like_C"/>
</dbReference>
<sequence length="769" mass="82877">MAILNLTETSVAAAAPPAPGAPVTRVPAPPQPPQRPLRDNPIFVLLAIGLLVGALVALVTLADRSTGLSPALLSEVVLYALVAVDLTMLGALGFVLARNVIKLLVERRRALPFARFRAKLVAAMLGLALVPAVLVLIVGSELIRNSASRWFAPPIDDVLAAAREIASDYYQDTQVQTSRQSVRLARLLSTAGIERGDVETIRARVSPEVASGRSTLVEVYRILQGTNPLEVMPLFDVASPTVPRDVPRASADRLAARVAAGSADTRVIEPLGSGGELIRTASLVRQPDAMEPVGVVIVSEHLSGSLAQHSRRIVEAYEGYQQLRVLRRPIEGVYLSFFLMMTLFILVSATWLGLYTAKRITRPIGLLAAGAREIGQGNFDYRIEPETADEFGQLVEAFNAMAGELEQSRAEVQRKSREVEGRSRYIETILKRIATGVISLDARGRINTMNSAAARLLGLDQTSLGQSFEEVFSRADLRPLLTIPQAAARTRGGTAGHEIALVRDGRDLHLAVAATPLRDEGSSEGTVLVFDDVTPLIRAQRVSAWRDVARRLAHEIKNPLTPIQLSAERIRRHFMAATPTTRELVDECSTNIIGAVESLKGLVDEFSQFARMPAPKAVPSDLHGLLDEALALYTGLPRLTVAREYDPAMPVVRVDPEQFKRVVINLVDNAVEALASAHGGVPASAAGTISVQTTWDEAHRVARLAVADDGPGLGDADRSKLFLPYYSTKGRDSGLGLAIVRRIVVEHGGTIEASDRVPHGAAFTMELPA</sequence>
<dbReference type="InterPro" id="IPR045671">
    <property type="entry name" value="NtrY-like_N"/>
</dbReference>
<dbReference type="InterPro" id="IPR050351">
    <property type="entry name" value="BphY/WalK/GraS-like"/>
</dbReference>
<dbReference type="SMART" id="SM00388">
    <property type="entry name" value="HisKA"/>
    <property type="match status" value="1"/>
</dbReference>
<dbReference type="EC" id="2.7.13.3" evidence="3"/>
<dbReference type="NCBIfam" id="TIGR00229">
    <property type="entry name" value="sensory_box"/>
    <property type="match status" value="1"/>
</dbReference>
<comment type="subcellular location">
    <subcellularLocation>
        <location evidence="2">Cell membrane</location>
        <topology evidence="2">Multi-pass membrane protein</topology>
    </subcellularLocation>
</comment>
<dbReference type="OrthoDB" id="9815750at2"/>
<dbReference type="SUPFAM" id="SSF55785">
    <property type="entry name" value="PYP-like sensor domain (PAS domain)"/>
    <property type="match status" value="1"/>
</dbReference>
<evidence type="ECO:0000256" key="1">
    <source>
        <dbReference type="ARBA" id="ARBA00000085"/>
    </source>
</evidence>
<evidence type="ECO:0000256" key="10">
    <source>
        <dbReference type="ARBA" id="ARBA00022840"/>
    </source>
</evidence>
<dbReference type="SMART" id="SM00091">
    <property type="entry name" value="PAS"/>
    <property type="match status" value="1"/>
</dbReference>
<dbReference type="GO" id="GO:0005524">
    <property type="term" value="F:ATP binding"/>
    <property type="evidence" value="ECO:0007669"/>
    <property type="project" value="UniProtKB-KW"/>
</dbReference>
<dbReference type="SMART" id="SM00387">
    <property type="entry name" value="HATPase_c"/>
    <property type="match status" value="1"/>
</dbReference>
<evidence type="ECO:0000259" key="18">
    <source>
        <dbReference type="PROSITE" id="PS50885"/>
    </source>
</evidence>
<dbReference type="Pfam" id="PF02518">
    <property type="entry name" value="HATPase_c"/>
    <property type="match status" value="1"/>
</dbReference>
<evidence type="ECO:0000256" key="14">
    <source>
        <dbReference type="SAM" id="Coils"/>
    </source>
</evidence>
<dbReference type="CDD" id="cd06225">
    <property type="entry name" value="HAMP"/>
    <property type="match status" value="1"/>
</dbReference>
<evidence type="ECO:0000256" key="8">
    <source>
        <dbReference type="ARBA" id="ARBA00022741"/>
    </source>
</evidence>
<dbReference type="PANTHER" id="PTHR42878:SF7">
    <property type="entry name" value="SENSOR HISTIDINE KINASE GLRK"/>
    <property type="match status" value="1"/>
</dbReference>
<evidence type="ECO:0000256" key="12">
    <source>
        <dbReference type="ARBA" id="ARBA00023012"/>
    </source>
</evidence>
<dbReference type="Gene3D" id="3.30.565.10">
    <property type="entry name" value="Histidine kinase-like ATPase, C-terminal domain"/>
    <property type="match status" value="1"/>
</dbReference>
<evidence type="ECO:0000256" key="9">
    <source>
        <dbReference type="ARBA" id="ARBA00022777"/>
    </source>
</evidence>
<evidence type="ECO:0000259" key="17">
    <source>
        <dbReference type="PROSITE" id="PS50112"/>
    </source>
</evidence>
<comment type="catalytic activity">
    <reaction evidence="1">
        <text>ATP + protein L-histidine = ADP + protein N-phospho-L-histidine.</text>
        <dbReference type="EC" id="2.7.13.3"/>
    </reaction>
</comment>
<dbReference type="InterPro" id="IPR000014">
    <property type="entry name" value="PAS"/>
</dbReference>
<dbReference type="EMBL" id="CP015136">
    <property type="protein sequence ID" value="AMY10989.1"/>
    <property type="molecule type" value="Genomic_DNA"/>
</dbReference>
<dbReference type="GO" id="GO:0006355">
    <property type="term" value="P:regulation of DNA-templated transcription"/>
    <property type="evidence" value="ECO:0007669"/>
    <property type="project" value="InterPro"/>
</dbReference>
<keyword evidence="11 15" id="KW-1133">Transmembrane helix</keyword>
<dbReference type="Pfam" id="PF00512">
    <property type="entry name" value="HisKA"/>
    <property type="match status" value="1"/>
</dbReference>
<dbReference type="InterPro" id="IPR036097">
    <property type="entry name" value="HisK_dim/P_sf"/>
</dbReference>
<evidence type="ECO:0000313" key="20">
    <source>
        <dbReference type="Proteomes" id="UP000076079"/>
    </source>
</evidence>
<organism evidence="19 20">
    <name type="scientific">Luteitalea pratensis</name>
    <dbReference type="NCBI Taxonomy" id="1855912"/>
    <lineage>
        <taxon>Bacteria</taxon>
        <taxon>Pseudomonadati</taxon>
        <taxon>Acidobacteriota</taxon>
        <taxon>Vicinamibacteria</taxon>
        <taxon>Vicinamibacterales</taxon>
        <taxon>Vicinamibacteraceae</taxon>
        <taxon>Luteitalea</taxon>
    </lineage>
</organism>
<feature type="domain" description="PAS" evidence="17">
    <location>
        <begin position="422"/>
        <end position="464"/>
    </location>
</feature>
<evidence type="ECO:0000313" key="19">
    <source>
        <dbReference type="EMBL" id="AMY10989.1"/>
    </source>
</evidence>
<dbReference type="SUPFAM" id="SSF158472">
    <property type="entry name" value="HAMP domain-like"/>
    <property type="match status" value="1"/>
</dbReference>
<dbReference type="Pfam" id="PF00989">
    <property type="entry name" value="PAS"/>
    <property type="match status" value="1"/>
</dbReference>
<evidence type="ECO:0000256" key="13">
    <source>
        <dbReference type="ARBA" id="ARBA00023136"/>
    </source>
</evidence>
<evidence type="ECO:0000256" key="4">
    <source>
        <dbReference type="ARBA" id="ARBA00022475"/>
    </source>
</evidence>
<dbReference type="PIRSF" id="PIRSF037532">
    <property type="entry name" value="STHK_NtrY"/>
    <property type="match status" value="1"/>
</dbReference>
<dbReference type="PROSITE" id="PS50885">
    <property type="entry name" value="HAMP"/>
    <property type="match status" value="1"/>
</dbReference>
<evidence type="ECO:0000256" key="15">
    <source>
        <dbReference type="SAM" id="Phobius"/>
    </source>
</evidence>
<evidence type="ECO:0000256" key="7">
    <source>
        <dbReference type="ARBA" id="ARBA00022692"/>
    </source>
</evidence>
<keyword evidence="13 15" id="KW-0472">Membrane</keyword>
<keyword evidence="7 15" id="KW-0812">Transmembrane</keyword>
<dbReference type="GO" id="GO:0000156">
    <property type="term" value="F:phosphorelay response regulator activity"/>
    <property type="evidence" value="ECO:0007669"/>
    <property type="project" value="TreeGrafter"/>
</dbReference>
<dbReference type="Gene3D" id="3.30.450.20">
    <property type="entry name" value="PAS domain"/>
    <property type="match status" value="1"/>
</dbReference>
<reference evidence="19 20" key="1">
    <citation type="journal article" date="2016" name="Genome Announc.">
        <title>First Complete Genome Sequence of a Subdivision 6 Acidobacterium Strain.</title>
        <authorList>
            <person name="Huang S."/>
            <person name="Vieira S."/>
            <person name="Bunk B."/>
            <person name="Riedel T."/>
            <person name="Sproer C."/>
            <person name="Overmann J."/>
        </authorList>
    </citation>
    <scope>NUCLEOTIDE SEQUENCE [LARGE SCALE GENOMIC DNA]</scope>
    <source>
        <strain evidence="20">DSM 100886 HEG_-6_39</strain>
    </source>
</reference>
<feature type="domain" description="Histidine kinase" evidence="16">
    <location>
        <begin position="551"/>
        <end position="769"/>
    </location>
</feature>
<keyword evidence="4" id="KW-1003">Cell membrane</keyword>
<feature type="transmembrane region" description="Helical" evidence="15">
    <location>
        <begin position="76"/>
        <end position="97"/>
    </location>
</feature>
<dbReference type="InterPro" id="IPR005467">
    <property type="entry name" value="His_kinase_dom"/>
</dbReference>
<keyword evidence="8" id="KW-0547">Nucleotide-binding</keyword>
<feature type="transmembrane region" description="Helical" evidence="15">
    <location>
        <begin position="333"/>
        <end position="354"/>
    </location>
</feature>
<keyword evidence="5" id="KW-0597">Phosphoprotein</keyword>
<keyword evidence="10" id="KW-0067">ATP-binding</keyword>
<dbReference type="InterPro" id="IPR035965">
    <property type="entry name" value="PAS-like_dom_sf"/>
</dbReference>
<proteinExistence type="predicted"/>
<dbReference type="Gene3D" id="6.10.340.10">
    <property type="match status" value="1"/>
</dbReference>
<dbReference type="KEGG" id="abac:LuPra_04233"/>
<evidence type="ECO:0000256" key="11">
    <source>
        <dbReference type="ARBA" id="ARBA00022989"/>
    </source>
</evidence>